<reference evidence="2 3" key="1">
    <citation type="submission" date="2019-07" db="EMBL/GenBank/DDBJ databases">
        <title>Whole genome shotgun sequence of Myxococcus fulvus NBRC 100333.</title>
        <authorList>
            <person name="Hosoyama A."/>
            <person name="Uohara A."/>
            <person name="Ohji S."/>
            <person name="Ichikawa N."/>
        </authorList>
    </citation>
    <scope>NUCLEOTIDE SEQUENCE [LARGE SCALE GENOMIC DNA]</scope>
    <source>
        <strain evidence="2 3">NBRC 100333</strain>
    </source>
</reference>
<dbReference type="EMBL" id="BJXR01000050">
    <property type="protein sequence ID" value="GEN11893.1"/>
    <property type="molecule type" value="Genomic_DNA"/>
</dbReference>
<organism evidence="2 3">
    <name type="scientific">Myxococcus fulvus</name>
    <dbReference type="NCBI Taxonomy" id="33"/>
    <lineage>
        <taxon>Bacteria</taxon>
        <taxon>Pseudomonadati</taxon>
        <taxon>Myxococcota</taxon>
        <taxon>Myxococcia</taxon>
        <taxon>Myxococcales</taxon>
        <taxon>Cystobacterineae</taxon>
        <taxon>Myxococcaceae</taxon>
        <taxon>Myxococcus</taxon>
    </lineage>
</organism>
<evidence type="ECO:0000313" key="2">
    <source>
        <dbReference type="EMBL" id="GEN11893.1"/>
    </source>
</evidence>
<accession>A0A511TE01</accession>
<protein>
    <submittedName>
        <fullName evidence="2">Uncharacterized protein</fullName>
    </submittedName>
</protein>
<feature type="compositionally biased region" description="Basic and acidic residues" evidence="1">
    <location>
        <begin position="42"/>
        <end position="55"/>
    </location>
</feature>
<name>A0A511TE01_MYXFU</name>
<sequence length="84" mass="8662">MVGCHNGPGTVCAREQSEGVKLATRSAGAGSGATQRSACNEKTSEENSARTEDTRAWAGSMGFTLPSRADAFQVAGVGAWGVEW</sequence>
<proteinExistence type="predicted"/>
<evidence type="ECO:0000256" key="1">
    <source>
        <dbReference type="SAM" id="MobiDB-lite"/>
    </source>
</evidence>
<dbReference type="Proteomes" id="UP000321514">
    <property type="component" value="Unassembled WGS sequence"/>
</dbReference>
<feature type="region of interest" description="Disordered" evidence="1">
    <location>
        <begin position="16"/>
        <end position="55"/>
    </location>
</feature>
<comment type="caution">
    <text evidence="2">The sequence shown here is derived from an EMBL/GenBank/DDBJ whole genome shotgun (WGS) entry which is preliminary data.</text>
</comment>
<feature type="compositionally biased region" description="Low complexity" evidence="1">
    <location>
        <begin position="23"/>
        <end position="38"/>
    </location>
</feature>
<evidence type="ECO:0000313" key="3">
    <source>
        <dbReference type="Proteomes" id="UP000321514"/>
    </source>
</evidence>
<gene>
    <name evidence="2" type="ORF">MFU01_69300</name>
</gene>
<dbReference type="AlphaFoldDB" id="A0A511TE01"/>